<evidence type="ECO:0000256" key="8">
    <source>
        <dbReference type="ARBA" id="ARBA00023014"/>
    </source>
</evidence>
<dbReference type="PANTHER" id="PTHR33693:SF9">
    <property type="entry name" value="TYPE-4 URACIL-DNA GLYCOSYLASE"/>
    <property type="match status" value="1"/>
</dbReference>
<dbReference type="SUPFAM" id="SSF52141">
    <property type="entry name" value="Uracil-DNA glycosylase-like"/>
    <property type="match status" value="1"/>
</dbReference>
<evidence type="ECO:0000313" key="11">
    <source>
        <dbReference type="EMBL" id="NEK24753.1"/>
    </source>
</evidence>
<keyword evidence="3" id="KW-0004">4Fe-4S</keyword>
<dbReference type="GO" id="GO:0006281">
    <property type="term" value="P:DNA repair"/>
    <property type="evidence" value="ECO:0007669"/>
    <property type="project" value="UniProtKB-KW"/>
</dbReference>
<dbReference type="SMART" id="SM00986">
    <property type="entry name" value="UDG"/>
    <property type="match status" value="1"/>
</dbReference>
<evidence type="ECO:0000256" key="2">
    <source>
        <dbReference type="ARBA" id="ARBA00019403"/>
    </source>
</evidence>
<name>A0A6P0CJR7_9RHOB</name>
<dbReference type="NCBIfam" id="TIGR00758">
    <property type="entry name" value="UDG_fam4"/>
    <property type="match status" value="1"/>
</dbReference>
<dbReference type="RefSeq" id="WP_164355675.1">
    <property type="nucleotide sequence ID" value="NZ_JAABNT010000021.1"/>
</dbReference>
<sequence>MHRIELPRLGTFDAWRDAARKLAGSGVGFDQVSWCFEGTDATLFDGAQPPLPDKATWQITVPKDFPPLAKLLCASRAPGAFDLAYRLLLRVSDAPSLLRNRADKDVGHAESIAKNIRRDMHKMKAFVRFREVTPKGANRRQFISWFEPDHRIEELIAGFFVRRFGDMDWVIVTPEVTTRFEGGALSQEAVRSERLDLTDETEKLWQTYYANIFNPARLKVKAMQSEMPKKYWKNLPEAELIPGLIAKAEAQVAQMQAATPTLPPVRAARVLDRLHHPDLPPRDDSPENLERELRGCASCPLAATATQAVPGEGPMSAALMIVGEQPGDQEDLAGRPFVGPAGQLFDRVAAKVGLDLQDAYVTNAVKHFKFQVRGKRRIHQSPNASEVSHCRWWLDREITQVNPKLIVAMGATAALALTGNAKGILKRRGKIETGLHGVRVLITLHPSALLRQPDPDLQQKQMAHFHEDLATAARMSVQLAEDN</sequence>
<dbReference type="InterPro" id="IPR005122">
    <property type="entry name" value="Uracil-DNA_glycosylase-like"/>
</dbReference>
<accession>A0A6P0CJR7</accession>
<evidence type="ECO:0000256" key="1">
    <source>
        <dbReference type="ARBA" id="ARBA00006521"/>
    </source>
</evidence>
<reference evidence="11 12" key="1">
    <citation type="submission" date="2020-01" db="EMBL/GenBank/DDBJ databases">
        <title>Sulfitobacter sediminilitoris sp. nov., isolated from a tidal flat.</title>
        <authorList>
            <person name="Park S."/>
            <person name="Yoon J.-H."/>
        </authorList>
    </citation>
    <scope>NUCLEOTIDE SEQUENCE [LARGE SCALE GENOMIC DNA]</scope>
    <source>
        <strain evidence="11 12">JBTF-M27</strain>
    </source>
</reference>
<dbReference type="EMBL" id="JAABNT010000021">
    <property type="protein sequence ID" value="NEK24753.1"/>
    <property type="molecule type" value="Genomic_DNA"/>
</dbReference>
<dbReference type="InterPro" id="IPR023875">
    <property type="entry name" value="DNA_repair_put"/>
</dbReference>
<gene>
    <name evidence="11" type="ORF">GV827_20480</name>
</gene>
<dbReference type="InterPro" id="IPR036895">
    <property type="entry name" value="Uracil-DNA_glycosylase-like_sf"/>
</dbReference>
<dbReference type="AlphaFoldDB" id="A0A6P0CJR7"/>
<proteinExistence type="inferred from homology"/>
<comment type="similarity">
    <text evidence="1">Belongs to the uracil-DNA glycosylase (UDG) superfamily. Type 4 (UDGa) family.</text>
</comment>
<dbReference type="Gene3D" id="3.40.470.10">
    <property type="entry name" value="Uracil-DNA glycosylase-like domain"/>
    <property type="match status" value="1"/>
</dbReference>
<dbReference type="GO" id="GO:0051539">
    <property type="term" value="F:4 iron, 4 sulfur cluster binding"/>
    <property type="evidence" value="ECO:0007669"/>
    <property type="project" value="UniProtKB-KW"/>
</dbReference>
<organism evidence="11 12">
    <name type="scientific">Sulfitobacter sediminilitoris</name>
    <dbReference type="NCBI Taxonomy" id="2698830"/>
    <lineage>
        <taxon>Bacteria</taxon>
        <taxon>Pseudomonadati</taxon>
        <taxon>Pseudomonadota</taxon>
        <taxon>Alphaproteobacteria</taxon>
        <taxon>Rhodobacterales</taxon>
        <taxon>Roseobacteraceae</taxon>
        <taxon>Sulfitobacter</taxon>
    </lineage>
</organism>
<dbReference type="Pfam" id="PF03167">
    <property type="entry name" value="UDG"/>
    <property type="match status" value="1"/>
</dbReference>
<evidence type="ECO:0000259" key="10">
    <source>
        <dbReference type="SMART" id="SM00986"/>
    </source>
</evidence>
<dbReference type="PANTHER" id="PTHR33693">
    <property type="entry name" value="TYPE-5 URACIL-DNA GLYCOSYLASE"/>
    <property type="match status" value="1"/>
</dbReference>
<dbReference type="InterPro" id="IPR051536">
    <property type="entry name" value="UDG_Type-4/5"/>
</dbReference>
<dbReference type="SMART" id="SM00987">
    <property type="entry name" value="UreE_C"/>
    <property type="match status" value="1"/>
</dbReference>
<keyword evidence="7" id="KW-0408">Iron</keyword>
<keyword evidence="8" id="KW-0411">Iron-sulfur</keyword>
<dbReference type="InterPro" id="IPR025404">
    <property type="entry name" value="DUF4130"/>
</dbReference>
<dbReference type="InterPro" id="IPR005273">
    <property type="entry name" value="Ura-DNA_glyco_family4"/>
</dbReference>
<dbReference type="GO" id="GO:0097506">
    <property type="term" value="F:deaminated base DNA N-glycosylase activity"/>
    <property type="evidence" value="ECO:0007669"/>
    <property type="project" value="UniProtKB-ARBA"/>
</dbReference>
<dbReference type="GO" id="GO:0046872">
    <property type="term" value="F:metal ion binding"/>
    <property type="evidence" value="ECO:0007669"/>
    <property type="project" value="UniProtKB-KW"/>
</dbReference>
<dbReference type="Proteomes" id="UP000468591">
    <property type="component" value="Unassembled WGS sequence"/>
</dbReference>
<evidence type="ECO:0000256" key="6">
    <source>
        <dbReference type="ARBA" id="ARBA00022801"/>
    </source>
</evidence>
<evidence type="ECO:0000256" key="5">
    <source>
        <dbReference type="ARBA" id="ARBA00022763"/>
    </source>
</evidence>
<keyword evidence="4" id="KW-0479">Metal-binding</keyword>
<evidence type="ECO:0000313" key="12">
    <source>
        <dbReference type="Proteomes" id="UP000468591"/>
    </source>
</evidence>
<keyword evidence="6" id="KW-0378">Hydrolase</keyword>
<evidence type="ECO:0000256" key="4">
    <source>
        <dbReference type="ARBA" id="ARBA00022723"/>
    </source>
</evidence>
<evidence type="ECO:0000256" key="3">
    <source>
        <dbReference type="ARBA" id="ARBA00022485"/>
    </source>
</evidence>
<dbReference type="NCBIfam" id="TIGR03914">
    <property type="entry name" value="UDG_fam_dom"/>
    <property type="match status" value="1"/>
</dbReference>
<evidence type="ECO:0000256" key="9">
    <source>
        <dbReference type="ARBA" id="ARBA00023204"/>
    </source>
</evidence>
<keyword evidence="5" id="KW-0227">DNA damage</keyword>
<dbReference type="CDD" id="cd10030">
    <property type="entry name" value="UDG-F4_TTUDGA_SPO1dp_like"/>
    <property type="match status" value="1"/>
</dbReference>
<protein>
    <recommendedName>
        <fullName evidence="2">Type-4 uracil-DNA glycosylase</fullName>
    </recommendedName>
</protein>
<feature type="domain" description="Uracil-DNA glycosylase-like" evidence="10">
    <location>
        <begin position="310"/>
        <end position="470"/>
    </location>
</feature>
<keyword evidence="12" id="KW-1185">Reference proteome</keyword>
<evidence type="ECO:0000256" key="7">
    <source>
        <dbReference type="ARBA" id="ARBA00023004"/>
    </source>
</evidence>
<keyword evidence="9" id="KW-0234">DNA repair</keyword>
<comment type="caution">
    <text evidence="11">The sequence shown here is derived from an EMBL/GenBank/DDBJ whole genome shotgun (WGS) entry which is preliminary data.</text>
</comment>
<dbReference type="NCBIfam" id="TIGR03915">
    <property type="entry name" value="SAM_7_link_chp"/>
    <property type="match status" value="1"/>
</dbReference>
<dbReference type="Pfam" id="PF13566">
    <property type="entry name" value="DUF4130"/>
    <property type="match status" value="1"/>
</dbReference>